<dbReference type="PANTHER" id="PTHR11731">
    <property type="entry name" value="PROTEASE FAMILY S9B,C DIPEPTIDYL-PEPTIDASE IV-RELATED"/>
    <property type="match status" value="1"/>
</dbReference>
<keyword evidence="3" id="KW-1185">Reference proteome</keyword>
<dbReference type="SUPFAM" id="SSF82171">
    <property type="entry name" value="DPP6 N-terminal domain-like"/>
    <property type="match status" value="1"/>
</dbReference>
<reference evidence="3" key="1">
    <citation type="journal article" date="2019" name="Int. J. Syst. Evol. Microbiol.">
        <title>The Global Catalogue of Microorganisms (GCM) 10K type strain sequencing project: providing services to taxonomists for standard genome sequencing and annotation.</title>
        <authorList>
            <consortium name="The Broad Institute Genomics Platform"/>
            <consortium name="The Broad Institute Genome Sequencing Center for Infectious Disease"/>
            <person name="Wu L."/>
            <person name="Ma J."/>
        </authorList>
    </citation>
    <scope>NUCLEOTIDE SEQUENCE [LARGE SCALE GENOMIC DNA]</scope>
    <source>
        <strain evidence="3">JCM 17386</strain>
    </source>
</reference>
<comment type="caution">
    <text evidence="2">The sequence shown here is derived from an EMBL/GenBank/DDBJ whole genome shotgun (WGS) entry which is preliminary data.</text>
</comment>
<dbReference type="PANTHER" id="PTHR11731:SF193">
    <property type="entry name" value="DIPEPTIDYL PEPTIDASE 9"/>
    <property type="match status" value="1"/>
</dbReference>
<feature type="domain" description="Peptidase S9 prolyl oligopeptidase catalytic" evidence="1">
    <location>
        <begin position="649"/>
        <end position="817"/>
    </location>
</feature>
<dbReference type="InterPro" id="IPR001375">
    <property type="entry name" value="Peptidase_S9_cat"/>
</dbReference>
<dbReference type="InterPro" id="IPR050278">
    <property type="entry name" value="Serine_Prot_S9B/DPPIV"/>
</dbReference>
<dbReference type="Pfam" id="PF00326">
    <property type="entry name" value="Peptidase_S9"/>
    <property type="match status" value="1"/>
</dbReference>
<accession>A0ABP7YV39</accession>
<sequence>MELHKPSSDGMWISYSLIYQNDLDTLFVRNSLNGKTFSFAKGKEGSFLKKKSYVSLADNKLFLLSLDTGNTVTIDNVTEYAVSSPTEKLIILQKTANGENILLIKNFTGQTIKEILRVAQFSLSPKGGYLLYRIDTEANDSLILLNLRNSSNGIAMLEEEKISNFQPAWQKEDHTVSFVAGINDRAEKTLYYFNVEEKELKKFDPSSVSGFPENTMITSDIFRKLMVSDDSQRVFFALKKKKITAGKNKTTDVEIWNANDKWIYPQQLKEGQAENAVNLSIWLPLENRFSVLTSEEYPKIMLAGKQEYAILSNPKDYEPQFDSEGPRNFYISNLKTFEKKIFLEKQSSDNSLLIPSPSGRYVAYFRDDNWWVYDIKSKTHRNLTVKSGRKFTAVQRILTPEIPCGIAGWTKDDQEIIIYDEYDLWAFTTDGNNNRLLTNGHQSKTVFRRAKISSKKGVDYLYDGLNTEILDLSKSNYLTATSNDGKSGFYKLDPGKPPFKLVFKDGYTDQFQSSSIDDTFFYTEQKFDLPPRLLVYNKKQIKTVFQSNPQHEKYYWGYSELIEFSNSKKELLKGVLIYPAHYDPAKKYPMIVYIYEKQSDKLHYYRNPSLLNENGFNVSVYSSEGYFVLLPDITLEKAQPGISALDCVSAAVAKIISMDIVKKDNIGIAGHSFGGYESSFIITQSHLFSAAVASGSITDLNSFYYTVGKQSGKPDMWRFKTEQWMMGKAPFEIPDAYDQNSPIRFADKIQTPVLLWTGREDQIVDPKQSIEFYLALRRASKKSIMLLYPKENHLITDAGNQKDVAVRMLQWFNYFLKDHKSIDWITQGLQ</sequence>
<dbReference type="EMBL" id="BAABAO010000016">
    <property type="protein sequence ID" value="GAA4141798.1"/>
    <property type="molecule type" value="Genomic_DNA"/>
</dbReference>
<evidence type="ECO:0000313" key="2">
    <source>
        <dbReference type="EMBL" id="GAA4141798.1"/>
    </source>
</evidence>
<dbReference type="InterPro" id="IPR029058">
    <property type="entry name" value="AB_hydrolase_fold"/>
</dbReference>
<evidence type="ECO:0000313" key="3">
    <source>
        <dbReference type="Proteomes" id="UP001501333"/>
    </source>
</evidence>
<proteinExistence type="predicted"/>
<evidence type="ECO:0000259" key="1">
    <source>
        <dbReference type="Pfam" id="PF00326"/>
    </source>
</evidence>
<name>A0ABP7YV39_9FLAO</name>
<dbReference type="SUPFAM" id="SSF53474">
    <property type="entry name" value="alpha/beta-Hydrolases"/>
    <property type="match status" value="1"/>
</dbReference>
<dbReference type="Gene3D" id="3.40.50.1820">
    <property type="entry name" value="alpha/beta hydrolase"/>
    <property type="match status" value="1"/>
</dbReference>
<organism evidence="2 3">
    <name type="scientific">Flavobacterium chungbukense</name>
    <dbReference type="NCBI Taxonomy" id="877464"/>
    <lineage>
        <taxon>Bacteria</taxon>
        <taxon>Pseudomonadati</taxon>
        <taxon>Bacteroidota</taxon>
        <taxon>Flavobacteriia</taxon>
        <taxon>Flavobacteriales</taxon>
        <taxon>Flavobacteriaceae</taxon>
        <taxon>Flavobacterium</taxon>
    </lineage>
</organism>
<gene>
    <name evidence="2" type="ORF">GCM10022250_43710</name>
</gene>
<protein>
    <recommendedName>
        <fullName evidence="1">Peptidase S9 prolyl oligopeptidase catalytic domain-containing protein</fullName>
    </recommendedName>
</protein>
<dbReference type="Proteomes" id="UP001501333">
    <property type="component" value="Unassembled WGS sequence"/>
</dbReference>